<evidence type="ECO:0008006" key="5">
    <source>
        <dbReference type="Google" id="ProtNLM"/>
    </source>
</evidence>
<keyword evidence="2" id="KW-0067">ATP-binding</keyword>
<protein>
    <recommendedName>
        <fullName evidence="5">Protein kinase</fullName>
    </recommendedName>
</protein>
<sequence>MERCTVLKFISNVHYLCAKKSNATISGLRKAPKQVKGPLMTAAFIPDFYKAIELQFDSSAYDEKVDIWSVAMIVCELIYGKILFSDSGNLMFIMRILQDCGPMKDNTLTKIEPRLRDRIRKLSAKRIDFINYMKEHSEGKERIIYTMGSEDESNLRDFLEKTLQLVLYNSTIYNWIPVTGCLPMRR</sequence>
<dbReference type="EMBL" id="BTRK01000002">
    <property type="protein sequence ID" value="GMR39259.1"/>
    <property type="molecule type" value="Genomic_DNA"/>
</dbReference>
<reference evidence="4" key="1">
    <citation type="submission" date="2022-10" db="EMBL/GenBank/DDBJ databases">
        <title>Genome assembly of Pristionchus species.</title>
        <authorList>
            <person name="Yoshida K."/>
            <person name="Sommer R.J."/>
        </authorList>
    </citation>
    <scope>NUCLEOTIDE SEQUENCE [LARGE SCALE GENOMIC DNA]</scope>
    <source>
        <strain evidence="4">RS5460</strain>
    </source>
</reference>
<gene>
    <name evidence="3" type="ORF">PMAYCL1PPCAC_09454</name>
</gene>
<keyword evidence="4" id="KW-1185">Reference proteome</keyword>
<name>A0AAN5CDZ8_9BILA</name>
<proteinExistence type="predicted"/>
<evidence type="ECO:0000313" key="3">
    <source>
        <dbReference type="EMBL" id="GMR39259.1"/>
    </source>
</evidence>
<dbReference type="AlphaFoldDB" id="A0AAN5CDZ8"/>
<dbReference type="SUPFAM" id="SSF56112">
    <property type="entry name" value="Protein kinase-like (PK-like)"/>
    <property type="match status" value="1"/>
</dbReference>
<dbReference type="GO" id="GO:0005524">
    <property type="term" value="F:ATP binding"/>
    <property type="evidence" value="ECO:0007669"/>
    <property type="project" value="UniProtKB-KW"/>
</dbReference>
<keyword evidence="1" id="KW-0547">Nucleotide-binding</keyword>
<dbReference type="InterPro" id="IPR011009">
    <property type="entry name" value="Kinase-like_dom_sf"/>
</dbReference>
<dbReference type="Gene3D" id="1.10.510.10">
    <property type="entry name" value="Transferase(Phosphotransferase) domain 1"/>
    <property type="match status" value="1"/>
</dbReference>
<evidence type="ECO:0000313" key="4">
    <source>
        <dbReference type="Proteomes" id="UP001328107"/>
    </source>
</evidence>
<evidence type="ECO:0000256" key="1">
    <source>
        <dbReference type="ARBA" id="ARBA00022741"/>
    </source>
</evidence>
<dbReference type="InterPro" id="IPR050117">
    <property type="entry name" value="MAPK"/>
</dbReference>
<dbReference type="Proteomes" id="UP001328107">
    <property type="component" value="Unassembled WGS sequence"/>
</dbReference>
<organism evidence="3 4">
    <name type="scientific">Pristionchus mayeri</name>
    <dbReference type="NCBI Taxonomy" id="1317129"/>
    <lineage>
        <taxon>Eukaryota</taxon>
        <taxon>Metazoa</taxon>
        <taxon>Ecdysozoa</taxon>
        <taxon>Nematoda</taxon>
        <taxon>Chromadorea</taxon>
        <taxon>Rhabditida</taxon>
        <taxon>Rhabditina</taxon>
        <taxon>Diplogasteromorpha</taxon>
        <taxon>Diplogasteroidea</taxon>
        <taxon>Neodiplogasteridae</taxon>
        <taxon>Pristionchus</taxon>
    </lineage>
</organism>
<accession>A0AAN5CDZ8</accession>
<dbReference type="PANTHER" id="PTHR24055">
    <property type="entry name" value="MITOGEN-ACTIVATED PROTEIN KINASE"/>
    <property type="match status" value="1"/>
</dbReference>
<comment type="caution">
    <text evidence="3">The sequence shown here is derived from an EMBL/GenBank/DDBJ whole genome shotgun (WGS) entry which is preliminary data.</text>
</comment>
<evidence type="ECO:0000256" key="2">
    <source>
        <dbReference type="ARBA" id="ARBA00022840"/>
    </source>
</evidence>